<dbReference type="SMART" id="SM00646">
    <property type="entry name" value="Ami_3"/>
    <property type="match status" value="1"/>
</dbReference>
<dbReference type="InterPro" id="IPR002508">
    <property type="entry name" value="MurNAc-LAA_cat"/>
</dbReference>
<comment type="caution">
    <text evidence="4">The sequence shown here is derived from an EMBL/GenBank/DDBJ whole genome shotgun (WGS) entry which is preliminary data.</text>
</comment>
<dbReference type="RefSeq" id="WP_390273403.1">
    <property type="nucleotide sequence ID" value="NZ_JBHRSA010000046.1"/>
</dbReference>
<dbReference type="EMBL" id="JBHRSA010000046">
    <property type="protein sequence ID" value="MFC3041198.1"/>
    <property type="molecule type" value="Genomic_DNA"/>
</dbReference>
<feature type="domain" description="SH3b" evidence="3">
    <location>
        <begin position="100"/>
        <end position="164"/>
    </location>
</feature>
<dbReference type="Pfam" id="PF08239">
    <property type="entry name" value="SH3_3"/>
    <property type="match status" value="2"/>
</dbReference>
<feature type="domain" description="SH3b" evidence="3">
    <location>
        <begin position="30"/>
        <end position="92"/>
    </location>
</feature>
<reference evidence="5" key="1">
    <citation type="journal article" date="2019" name="Int. J. Syst. Evol. Microbiol.">
        <title>The Global Catalogue of Microorganisms (GCM) 10K type strain sequencing project: providing services to taxonomists for standard genome sequencing and annotation.</title>
        <authorList>
            <consortium name="The Broad Institute Genomics Platform"/>
            <consortium name="The Broad Institute Genome Sequencing Center for Infectious Disease"/>
            <person name="Wu L."/>
            <person name="Ma J."/>
        </authorList>
    </citation>
    <scope>NUCLEOTIDE SEQUENCE [LARGE SCALE GENOMIC DNA]</scope>
    <source>
        <strain evidence="5">KCTC 13128</strain>
    </source>
</reference>
<dbReference type="CDD" id="cd02696">
    <property type="entry name" value="MurNAc-LAA"/>
    <property type="match status" value="1"/>
</dbReference>
<organism evidence="4 5">
    <name type="scientific">Virgibacillus xinjiangensis</name>
    <dbReference type="NCBI Taxonomy" id="393090"/>
    <lineage>
        <taxon>Bacteria</taxon>
        <taxon>Bacillati</taxon>
        <taxon>Bacillota</taxon>
        <taxon>Bacilli</taxon>
        <taxon>Bacillales</taxon>
        <taxon>Bacillaceae</taxon>
        <taxon>Virgibacillus</taxon>
    </lineage>
</organism>
<keyword evidence="2" id="KW-0961">Cell wall biogenesis/degradation</keyword>
<dbReference type="SUPFAM" id="SSF53187">
    <property type="entry name" value="Zn-dependent exopeptidases"/>
    <property type="match status" value="1"/>
</dbReference>
<evidence type="ECO:0000256" key="1">
    <source>
        <dbReference type="ARBA" id="ARBA00022801"/>
    </source>
</evidence>
<dbReference type="Pfam" id="PF01520">
    <property type="entry name" value="Amidase_3"/>
    <property type="match status" value="1"/>
</dbReference>
<dbReference type="PANTHER" id="PTHR30404:SF0">
    <property type="entry name" value="N-ACETYLMURAMOYL-L-ALANINE AMIDASE AMIC"/>
    <property type="match status" value="1"/>
</dbReference>
<dbReference type="GO" id="GO:0008745">
    <property type="term" value="F:N-acetylmuramoyl-L-alanine amidase activity"/>
    <property type="evidence" value="ECO:0007669"/>
    <property type="project" value="UniProtKB-EC"/>
</dbReference>
<protein>
    <submittedName>
        <fullName evidence="4">N-acetylmuramoyl-L-alanine amidase</fullName>
        <ecNumber evidence="4">3.5.1.28</ecNumber>
    </submittedName>
</protein>
<dbReference type="InterPro" id="IPR003646">
    <property type="entry name" value="SH3-like_bac-type"/>
</dbReference>
<evidence type="ECO:0000256" key="2">
    <source>
        <dbReference type="ARBA" id="ARBA00023316"/>
    </source>
</evidence>
<dbReference type="Gene3D" id="2.30.30.40">
    <property type="entry name" value="SH3 Domains"/>
    <property type="match status" value="2"/>
</dbReference>
<dbReference type="InterPro" id="IPR050695">
    <property type="entry name" value="N-acetylmuramoyl_amidase_3"/>
</dbReference>
<dbReference type="PROSITE" id="PS51781">
    <property type="entry name" value="SH3B"/>
    <property type="match status" value="2"/>
</dbReference>
<dbReference type="PANTHER" id="PTHR30404">
    <property type="entry name" value="N-ACETYLMURAMOYL-L-ALANINE AMIDASE"/>
    <property type="match status" value="1"/>
</dbReference>
<sequence>MNWRNFLIIGAGFLLSLILFAPEESSAHSKETYEVSNQILNVREAPSDSAEIIGTLSKNDTITAFQEKYGWVQTYFGGEEAWVAKHYLVSTSSGNSHGQSYTDSITIQKNGVRVRTGPSTNNQIIDIAASGDTYQMTGTEGDWHQVVMGNGTTGWIASWLTDMPASSSGVAHESVPTTKISSNGSLSGLHIVVDPGHGGKDSGAIGLNGVYEKNLVSSTADYVAQELRDAGAAVTLTRNGDYFVSLNERTNISNRQGADAFISLHYNSFPMLAASGTRTYYSNNGKSLAQQVQGSLASHLPLRNGGIHHGDYRVLNHTTAPAVLVELGFLSNPNDLQEVQTSYYQSNAAKALTSGLKNYFN</sequence>
<evidence type="ECO:0000259" key="3">
    <source>
        <dbReference type="PROSITE" id="PS51781"/>
    </source>
</evidence>
<dbReference type="SMART" id="SM00287">
    <property type="entry name" value="SH3b"/>
    <property type="match status" value="2"/>
</dbReference>
<evidence type="ECO:0000313" key="5">
    <source>
        <dbReference type="Proteomes" id="UP001595279"/>
    </source>
</evidence>
<keyword evidence="5" id="KW-1185">Reference proteome</keyword>
<keyword evidence="1 4" id="KW-0378">Hydrolase</keyword>
<evidence type="ECO:0000313" key="4">
    <source>
        <dbReference type="EMBL" id="MFC3041198.1"/>
    </source>
</evidence>
<dbReference type="Proteomes" id="UP001595279">
    <property type="component" value="Unassembled WGS sequence"/>
</dbReference>
<accession>A0ABV7CY17</accession>
<name>A0ABV7CY17_9BACI</name>
<gene>
    <name evidence="4" type="ORF">ACFOGI_13195</name>
</gene>
<dbReference type="EC" id="3.5.1.28" evidence="4"/>
<proteinExistence type="predicted"/>
<dbReference type="Gene3D" id="3.40.630.40">
    <property type="entry name" value="Zn-dependent exopeptidases"/>
    <property type="match status" value="1"/>
</dbReference>